<proteinExistence type="predicted"/>
<sequence>MTTPINTNTARTTQGIPAARGYSYLLSVRPIEVGNFVEFRQTEITRDWPITSANSITELQQLIAEHFDAPDQILTGFSLLGIQVIRPGDPAGKRPNGETVTRRYRYFVSTEPRRARSSTPLQRIEITQETPINSLNDVMKVEELLRHHHRMPNPVVLSFHDLGTGVVR</sequence>
<gene>
    <name evidence="1" type="ORF">SAMN05421748_101900</name>
</gene>
<dbReference type="RefSeq" id="WP_097318130.1">
    <property type="nucleotide sequence ID" value="NZ_OBDY01000001.1"/>
</dbReference>
<name>A0A285FEQ3_9ACTN</name>
<organism evidence="1 2">
    <name type="scientific">Paractinoplanes atraurantiacus</name>
    <dbReference type="NCBI Taxonomy" id="1036182"/>
    <lineage>
        <taxon>Bacteria</taxon>
        <taxon>Bacillati</taxon>
        <taxon>Actinomycetota</taxon>
        <taxon>Actinomycetes</taxon>
        <taxon>Micromonosporales</taxon>
        <taxon>Micromonosporaceae</taxon>
        <taxon>Paractinoplanes</taxon>
    </lineage>
</organism>
<dbReference type="Proteomes" id="UP000219612">
    <property type="component" value="Unassembled WGS sequence"/>
</dbReference>
<evidence type="ECO:0000313" key="1">
    <source>
        <dbReference type="EMBL" id="SNY09780.1"/>
    </source>
</evidence>
<dbReference type="AlphaFoldDB" id="A0A285FEQ3"/>
<protein>
    <submittedName>
        <fullName evidence="1">Uncharacterized protein</fullName>
    </submittedName>
</protein>
<evidence type="ECO:0000313" key="2">
    <source>
        <dbReference type="Proteomes" id="UP000219612"/>
    </source>
</evidence>
<accession>A0A285FEQ3</accession>
<keyword evidence="2" id="KW-1185">Reference proteome</keyword>
<reference evidence="1 2" key="1">
    <citation type="submission" date="2017-09" db="EMBL/GenBank/DDBJ databases">
        <authorList>
            <person name="Ehlers B."/>
            <person name="Leendertz F.H."/>
        </authorList>
    </citation>
    <scope>NUCLEOTIDE SEQUENCE [LARGE SCALE GENOMIC DNA]</scope>
    <source>
        <strain evidence="1 2">CGMCC 4.6857</strain>
    </source>
</reference>
<dbReference type="EMBL" id="OBDY01000001">
    <property type="protein sequence ID" value="SNY09780.1"/>
    <property type="molecule type" value="Genomic_DNA"/>
</dbReference>